<protein>
    <submittedName>
        <fullName evidence="2">Uncharacterized protein</fullName>
    </submittedName>
</protein>
<proteinExistence type="predicted"/>
<evidence type="ECO:0000313" key="3">
    <source>
        <dbReference type="Proteomes" id="UP001054837"/>
    </source>
</evidence>
<evidence type="ECO:0000256" key="1">
    <source>
        <dbReference type="SAM" id="MobiDB-lite"/>
    </source>
</evidence>
<feature type="compositionally biased region" description="Basic and acidic residues" evidence="1">
    <location>
        <begin position="1"/>
        <end position="12"/>
    </location>
</feature>
<keyword evidence="3" id="KW-1185">Reference proteome</keyword>
<accession>A0AAV4QBP4</accession>
<gene>
    <name evidence="2" type="ORF">CDAR_76721</name>
</gene>
<dbReference type="AlphaFoldDB" id="A0AAV4QBP4"/>
<sequence length="115" mass="12950">MPDERRVPLLRDRRNKNTSNRFSGLMQQHRRVLILCCLAGAAARFEFLNKKFFEKADPFQSPFSLAPAVLPDSSRIQQIAPTPPSQSVDDASRFAGTPAELPRLCIRGREGGWKP</sequence>
<evidence type="ECO:0000313" key="2">
    <source>
        <dbReference type="EMBL" id="GIY06840.1"/>
    </source>
</evidence>
<dbReference type="Proteomes" id="UP001054837">
    <property type="component" value="Unassembled WGS sequence"/>
</dbReference>
<comment type="caution">
    <text evidence="2">The sequence shown here is derived from an EMBL/GenBank/DDBJ whole genome shotgun (WGS) entry which is preliminary data.</text>
</comment>
<feature type="region of interest" description="Disordered" evidence="1">
    <location>
        <begin position="1"/>
        <end position="22"/>
    </location>
</feature>
<dbReference type="EMBL" id="BPLQ01004264">
    <property type="protein sequence ID" value="GIY06840.1"/>
    <property type="molecule type" value="Genomic_DNA"/>
</dbReference>
<reference evidence="2 3" key="1">
    <citation type="submission" date="2021-06" db="EMBL/GenBank/DDBJ databases">
        <title>Caerostris darwini draft genome.</title>
        <authorList>
            <person name="Kono N."/>
            <person name="Arakawa K."/>
        </authorList>
    </citation>
    <scope>NUCLEOTIDE SEQUENCE [LARGE SCALE GENOMIC DNA]</scope>
</reference>
<name>A0AAV4QBP4_9ARAC</name>
<organism evidence="2 3">
    <name type="scientific">Caerostris darwini</name>
    <dbReference type="NCBI Taxonomy" id="1538125"/>
    <lineage>
        <taxon>Eukaryota</taxon>
        <taxon>Metazoa</taxon>
        <taxon>Ecdysozoa</taxon>
        <taxon>Arthropoda</taxon>
        <taxon>Chelicerata</taxon>
        <taxon>Arachnida</taxon>
        <taxon>Araneae</taxon>
        <taxon>Araneomorphae</taxon>
        <taxon>Entelegynae</taxon>
        <taxon>Araneoidea</taxon>
        <taxon>Araneidae</taxon>
        <taxon>Caerostris</taxon>
    </lineage>
</organism>